<dbReference type="Proteomes" id="UP000596742">
    <property type="component" value="Unassembled WGS sequence"/>
</dbReference>
<protein>
    <submittedName>
        <fullName evidence="2">Uncharacterized protein</fullName>
    </submittedName>
</protein>
<accession>A0A8B6C6Y2</accession>
<comment type="caution">
    <text evidence="2">The sequence shown here is derived from an EMBL/GenBank/DDBJ whole genome shotgun (WGS) entry which is preliminary data.</text>
</comment>
<reference evidence="2" key="1">
    <citation type="submission" date="2018-11" db="EMBL/GenBank/DDBJ databases">
        <authorList>
            <person name="Alioto T."/>
            <person name="Alioto T."/>
        </authorList>
    </citation>
    <scope>NUCLEOTIDE SEQUENCE</scope>
</reference>
<name>A0A8B6C6Y2_MYTGA</name>
<organism evidence="2 3">
    <name type="scientific">Mytilus galloprovincialis</name>
    <name type="common">Mediterranean mussel</name>
    <dbReference type="NCBI Taxonomy" id="29158"/>
    <lineage>
        <taxon>Eukaryota</taxon>
        <taxon>Metazoa</taxon>
        <taxon>Spiralia</taxon>
        <taxon>Lophotrochozoa</taxon>
        <taxon>Mollusca</taxon>
        <taxon>Bivalvia</taxon>
        <taxon>Autobranchia</taxon>
        <taxon>Pteriomorphia</taxon>
        <taxon>Mytilida</taxon>
        <taxon>Mytiloidea</taxon>
        <taxon>Mytilidae</taxon>
        <taxon>Mytilinae</taxon>
        <taxon>Mytilus</taxon>
    </lineage>
</organism>
<dbReference type="EMBL" id="UYJE01001186">
    <property type="protein sequence ID" value="VDH99906.1"/>
    <property type="molecule type" value="Genomic_DNA"/>
</dbReference>
<keyword evidence="3" id="KW-1185">Reference proteome</keyword>
<dbReference type="AlphaFoldDB" id="A0A8B6C6Y2"/>
<evidence type="ECO:0000313" key="2">
    <source>
        <dbReference type="EMBL" id="VDH99906.1"/>
    </source>
</evidence>
<evidence type="ECO:0000313" key="3">
    <source>
        <dbReference type="Proteomes" id="UP000596742"/>
    </source>
</evidence>
<sequence>MIFKNYFRSQKDIEKNFNIIQNLPTTSNNIYAVPCDSLAEETVTCKIIKDRWKNEDNGVSDQDPVYSEVFKGTNMKYEMSIERTSEPPDIVDHNGDGISADRCHV</sequence>
<gene>
    <name evidence="2" type="ORF">MGAL_10B062564</name>
</gene>
<proteinExistence type="predicted"/>
<feature type="region of interest" description="Disordered" evidence="1">
    <location>
        <begin position="83"/>
        <end position="105"/>
    </location>
</feature>
<evidence type="ECO:0000256" key="1">
    <source>
        <dbReference type="SAM" id="MobiDB-lite"/>
    </source>
</evidence>